<dbReference type="PROSITE" id="PS51257">
    <property type="entry name" value="PROKAR_LIPOPROTEIN"/>
    <property type="match status" value="1"/>
</dbReference>
<evidence type="ECO:0000313" key="3">
    <source>
        <dbReference type="Proteomes" id="UP000829401"/>
    </source>
</evidence>
<feature type="compositionally biased region" description="Low complexity" evidence="1">
    <location>
        <begin position="116"/>
        <end position="138"/>
    </location>
</feature>
<feature type="compositionally biased region" description="Polar residues" evidence="1">
    <location>
        <begin position="46"/>
        <end position="59"/>
    </location>
</feature>
<gene>
    <name evidence="2" type="ORF">K1I37_06400</name>
</gene>
<feature type="region of interest" description="Disordered" evidence="1">
    <location>
        <begin position="46"/>
        <end position="138"/>
    </location>
</feature>
<dbReference type="AlphaFoldDB" id="T0BFG0"/>
<accession>T0BFG0</accession>
<dbReference type="EMBL" id="CP080467">
    <property type="protein sequence ID" value="UNO50116.1"/>
    <property type="molecule type" value="Genomic_DNA"/>
</dbReference>
<sequence>MTTNRPLWIHVTLATLILFITAGCGRQADPSGGINSDVFRSVENRTQSPLPANQTSNRVGSIAPANRHEPAPPTPSHPAPPHKETTNQSTAAGTSKSKPTKPEARARANTNTTVKPSASTQNTTSNNTSNPPSNAIAGANQTARNTTTANNANSRFTRNTIAWDTKTQRLPTGIVVSLAVPSDWVKYNAAVGDTSGYEWINPANSKQRITLMANTNLPAAAKQSSSNAIDVTKLFKPNPPIQWTSISPDQSSGFFTSKTSSDASGIPLSQTPVAGSYTGYGFVQIVHAQVPTAVVIEAWAPPTVAKTAIDSASIQS</sequence>
<reference evidence="3" key="1">
    <citation type="journal article" date="2022" name="G3 (Bethesda)">
        <title>Unveiling the complete genome sequence of Alicyclobacillus acidoterrestris DSM 3922T, a taint-producing strain.</title>
        <authorList>
            <person name="Leonardo I.C."/>
            <person name="Barreto Crespo M.T."/>
            <person name="Gaspar F.B."/>
        </authorList>
    </citation>
    <scope>NUCLEOTIDE SEQUENCE [LARGE SCALE GENOMIC DNA]</scope>
    <source>
        <strain evidence="3">DSM 3922</strain>
    </source>
</reference>
<dbReference type="OrthoDB" id="9790745at2"/>
<evidence type="ECO:0000256" key="1">
    <source>
        <dbReference type="SAM" id="MobiDB-lite"/>
    </source>
</evidence>
<dbReference type="KEGG" id="aaco:K1I37_06400"/>
<dbReference type="RefSeq" id="WP_021298022.1">
    <property type="nucleotide sequence ID" value="NZ_AURB01000167.1"/>
</dbReference>
<keyword evidence="3" id="KW-1185">Reference proteome</keyword>
<proteinExistence type="predicted"/>
<dbReference type="Proteomes" id="UP000829401">
    <property type="component" value="Chromosome"/>
</dbReference>
<organism evidence="2 3">
    <name type="scientific">Alicyclobacillus acidoterrestris (strain ATCC 49025 / DSM 3922 / CIP 106132 / NCIMB 13137 / GD3B)</name>
    <dbReference type="NCBI Taxonomy" id="1356854"/>
    <lineage>
        <taxon>Bacteria</taxon>
        <taxon>Bacillati</taxon>
        <taxon>Bacillota</taxon>
        <taxon>Bacilli</taxon>
        <taxon>Bacillales</taxon>
        <taxon>Alicyclobacillaceae</taxon>
        <taxon>Alicyclobacillus</taxon>
    </lineage>
</organism>
<name>T0BFG0_ALIAG</name>
<feature type="compositionally biased region" description="Polar residues" evidence="1">
    <location>
        <begin position="86"/>
        <end position="97"/>
    </location>
</feature>
<accession>A0A9E6ZLY1</accession>
<evidence type="ECO:0000313" key="2">
    <source>
        <dbReference type="EMBL" id="UNO50116.1"/>
    </source>
</evidence>
<protein>
    <submittedName>
        <fullName evidence="2">Uncharacterized protein</fullName>
    </submittedName>
</protein>
<dbReference type="STRING" id="1356854.N007_14375"/>